<dbReference type="Gene3D" id="1.10.1510.10">
    <property type="entry name" value="Uncharacterised protein YqeY/AIM41 PF09424, N-terminal domain"/>
    <property type="match status" value="1"/>
</dbReference>
<dbReference type="InterPro" id="IPR042184">
    <property type="entry name" value="YqeY/Aim41_N"/>
</dbReference>
<dbReference type="GO" id="GO:0016884">
    <property type="term" value="F:carbon-nitrogen ligase activity, with glutamine as amido-N-donor"/>
    <property type="evidence" value="ECO:0007669"/>
    <property type="project" value="InterPro"/>
</dbReference>
<dbReference type="InterPro" id="IPR003789">
    <property type="entry name" value="Asn/Gln_tRNA_amidoTrase-B-like"/>
</dbReference>
<evidence type="ECO:0000313" key="2">
    <source>
        <dbReference type="EMBL" id="TMQ54106.1"/>
    </source>
</evidence>
<dbReference type="PANTHER" id="PTHR28055:SF1">
    <property type="entry name" value="ALTERED INHERITANCE OF MITOCHONDRIA PROTEIN 41, MITOCHONDRIAL"/>
    <property type="match status" value="1"/>
</dbReference>
<dbReference type="PANTHER" id="PTHR28055">
    <property type="entry name" value="ALTERED INHERITANCE OF MITOCHONDRIA PROTEIN 41, MITOCHONDRIAL"/>
    <property type="match status" value="1"/>
</dbReference>
<sequence length="153" mass="17044">MSQETIQSRIQADMTAAMKSRDADTLSTLRMLKSALMEAKTRKPRDASLSAEEEIEVLQRYVKKRREAIEEVRKAGREDLVEREEREIEVTRRYLPEAMGEEEVRAAVREAIAQTGAAGPKDMGKVMGAVMARVKGRAEGGLVSRLVKEALGP</sequence>
<gene>
    <name evidence="2" type="ORF">E6K73_00405</name>
</gene>
<feature type="coiled-coil region" evidence="1">
    <location>
        <begin position="51"/>
        <end position="78"/>
    </location>
</feature>
<dbReference type="Pfam" id="PF09424">
    <property type="entry name" value="YqeY"/>
    <property type="match status" value="1"/>
</dbReference>
<dbReference type="InterPro" id="IPR019004">
    <property type="entry name" value="YqeY/Aim41"/>
</dbReference>
<proteinExistence type="predicted"/>
<protein>
    <submittedName>
        <fullName evidence="2">GatB/YqeY domain-containing protein</fullName>
    </submittedName>
</protein>
<dbReference type="Gene3D" id="1.10.10.410">
    <property type="match status" value="1"/>
</dbReference>
<evidence type="ECO:0000313" key="3">
    <source>
        <dbReference type="Proteomes" id="UP000320184"/>
    </source>
</evidence>
<name>A0A538SRV8_UNCEI</name>
<comment type="caution">
    <text evidence="2">The sequence shown here is derived from an EMBL/GenBank/DDBJ whole genome shotgun (WGS) entry which is preliminary data.</text>
</comment>
<organism evidence="2 3">
    <name type="scientific">Eiseniibacteriota bacterium</name>
    <dbReference type="NCBI Taxonomy" id="2212470"/>
    <lineage>
        <taxon>Bacteria</taxon>
        <taxon>Candidatus Eiseniibacteriota</taxon>
    </lineage>
</organism>
<evidence type="ECO:0000256" key="1">
    <source>
        <dbReference type="SAM" id="Coils"/>
    </source>
</evidence>
<dbReference type="InterPro" id="IPR023168">
    <property type="entry name" value="GatB_Yqey_C_2"/>
</dbReference>
<reference evidence="2 3" key="1">
    <citation type="journal article" date="2019" name="Nat. Microbiol.">
        <title>Mediterranean grassland soil C-N compound turnover is dependent on rainfall and depth, and is mediated by genomically divergent microorganisms.</title>
        <authorList>
            <person name="Diamond S."/>
            <person name="Andeer P.F."/>
            <person name="Li Z."/>
            <person name="Crits-Christoph A."/>
            <person name="Burstein D."/>
            <person name="Anantharaman K."/>
            <person name="Lane K.R."/>
            <person name="Thomas B.C."/>
            <person name="Pan C."/>
            <person name="Northen T.R."/>
            <person name="Banfield J.F."/>
        </authorList>
    </citation>
    <scope>NUCLEOTIDE SEQUENCE [LARGE SCALE GENOMIC DNA]</scope>
    <source>
        <strain evidence="2">WS_3</strain>
    </source>
</reference>
<dbReference type="AlphaFoldDB" id="A0A538SRV8"/>
<keyword evidence="1" id="KW-0175">Coiled coil</keyword>
<accession>A0A538SRV8</accession>
<dbReference type="Proteomes" id="UP000320184">
    <property type="component" value="Unassembled WGS sequence"/>
</dbReference>
<dbReference type="SUPFAM" id="SSF89095">
    <property type="entry name" value="GatB/YqeY motif"/>
    <property type="match status" value="1"/>
</dbReference>
<dbReference type="EMBL" id="VBOT01000003">
    <property type="protein sequence ID" value="TMQ54106.1"/>
    <property type="molecule type" value="Genomic_DNA"/>
</dbReference>